<sequence>MNVCGFYVYYDISSLISAQMDVLKVLDRVAEHGDRAQRYVHAINILYTNTGSSNIHPTNAPHTVKQESALLRTFPSLRIRSWTTLTRLLYRHGLGKGKPFGSMDGACMMSREELPRPWKGSDMIMYCFIHNGSVPHTLFYDLTGHNGSYLHKCSAEDSLSAGSLITFSFSAIGSVKGFDDLYPKLLNPAGEKRKYEVTKLGEHSDIAKAK</sequence>
<name>A0A1C7MLY5_GRIFR</name>
<protein>
    <submittedName>
        <fullName evidence="1">Uncharacterized protein</fullName>
    </submittedName>
</protein>
<dbReference type="EMBL" id="LUGG01000002">
    <property type="protein sequence ID" value="OBZ77881.1"/>
    <property type="molecule type" value="Genomic_DNA"/>
</dbReference>
<dbReference type="GO" id="GO:0004135">
    <property type="term" value="F:amylo-alpha-1,6-glucosidase activity"/>
    <property type="evidence" value="ECO:0007669"/>
    <property type="project" value="InterPro"/>
</dbReference>
<evidence type="ECO:0000313" key="1">
    <source>
        <dbReference type="EMBL" id="OBZ77881.1"/>
    </source>
</evidence>
<dbReference type="AlphaFoldDB" id="A0A1C7MLY5"/>
<reference evidence="1 2" key="1">
    <citation type="submission" date="2016-03" db="EMBL/GenBank/DDBJ databases">
        <title>Whole genome sequencing of Grifola frondosa 9006-11.</title>
        <authorList>
            <person name="Min B."/>
            <person name="Park H."/>
            <person name="Kim J.-G."/>
            <person name="Cho H."/>
            <person name="Oh Y.-L."/>
            <person name="Kong W.-S."/>
            <person name="Choi I.-G."/>
        </authorList>
    </citation>
    <scope>NUCLEOTIDE SEQUENCE [LARGE SCALE GENOMIC DNA]</scope>
    <source>
        <strain evidence="1 2">9006-11</strain>
    </source>
</reference>
<keyword evidence="2" id="KW-1185">Reference proteome</keyword>
<dbReference type="OrthoDB" id="10248904at2759"/>
<dbReference type="InterPro" id="IPR010401">
    <property type="entry name" value="AGL/Gdb1"/>
</dbReference>
<dbReference type="GO" id="GO:0004134">
    <property type="term" value="F:4-alpha-glucanotransferase activity"/>
    <property type="evidence" value="ECO:0007669"/>
    <property type="project" value="InterPro"/>
</dbReference>
<dbReference type="PANTHER" id="PTHR10569:SF2">
    <property type="entry name" value="GLYCOGEN DEBRANCHING ENZYME"/>
    <property type="match status" value="1"/>
</dbReference>
<comment type="caution">
    <text evidence="1">The sequence shown here is derived from an EMBL/GenBank/DDBJ whole genome shotgun (WGS) entry which is preliminary data.</text>
</comment>
<dbReference type="STRING" id="5627.A0A1C7MLY5"/>
<gene>
    <name evidence="1" type="ORF">A0H81_01588</name>
</gene>
<proteinExistence type="predicted"/>
<dbReference type="GO" id="GO:0005980">
    <property type="term" value="P:glycogen catabolic process"/>
    <property type="evidence" value="ECO:0007669"/>
    <property type="project" value="InterPro"/>
</dbReference>
<evidence type="ECO:0000313" key="2">
    <source>
        <dbReference type="Proteomes" id="UP000092993"/>
    </source>
</evidence>
<organism evidence="1 2">
    <name type="scientific">Grifola frondosa</name>
    <name type="common">Maitake</name>
    <name type="synonym">Polyporus frondosus</name>
    <dbReference type="NCBI Taxonomy" id="5627"/>
    <lineage>
        <taxon>Eukaryota</taxon>
        <taxon>Fungi</taxon>
        <taxon>Dikarya</taxon>
        <taxon>Basidiomycota</taxon>
        <taxon>Agaricomycotina</taxon>
        <taxon>Agaricomycetes</taxon>
        <taxon>Polyporales</taxon>
        <taxon>Grifolaceae</taxon>
        <taxon>Grifola</taxon>
    </lineage>
</organism>
<accession>A0A1C7MLY5</accession>
<dbReference type="PANTHER" id="PTHR10569">
    <property type="entry name" value="GLYCOGEN DEBRANCHING ENZYME"/>
    <property type="match status" value="1"/>
</dbReference>
<dbReference type="Proteomes" id="UP000092993">
    <property type="component" value="Unassembled WGS sequence"/>
</dbReference>